<dbReference type="PANTHER" id="PTHR33451:SF3">
    <property type="entry name" value="MALATE-2H(+)_NA(+)-LACTATE ANTIPORTER"/>
    <property type="match status" value="1"/>
</dbReference>
<evidence type="ECO:0000256" key="4">
    <source>
        <dbReference type="ARBA" id="ARBA00022989"/>
    </source>
</evidence>
<dbReference type="OrthoDB" id="5329450at2"/>
<feature type="transmembrane region" description="Helical" evidence="6">
    <location>
        <begin position="152"/>
        <end position="170"/>
    </location>
</feature>
<dbReference type="Proteomes" id="UP000230202">
    <property type="component" value="Unassembled WGS sequence"/>
</dbReference>
<feature type="transmembrane region" description="Helical" evidence="6">
    <location>
        <begin position="345"/>
        <end position="364"/>
    </location>
</feature>
<feature type="transmembrane region" description="Helical" evidence="6">
    <location>
        <begin position="67"/>
        <end position="87"/>
    </location>
</feature>
<evidence type="ECO:0000256" key="6">
    <source>
        <dbReference type="SAM" id="Phobius"/>
    </source>
</evidence>
<organism evidence="8 9">
    <name type="scientific">Snodgrassella alvi</name>
    <dbReference type="NCBI Taxonomy" id="1196083"/>
    <lineage>
        <taxon>Bacteria</taxon>
        <taxon>Pseudomonadati</taxon>
        <taxon>Pseudomonadota</taxon>
        <taxon>Betaproteobacteria</taxon>
        <taxon>Neisseriales</taxon>
        <taxon>Neisseriaceae</taxon>
        <taxon>Snodgrassella</taxon>
    </lineage>
</organism>
<dbReference type="GO" id="GO:0016020">
    <property type="term" value="C:membrane"/>
    <property type="evidence" value="ECO:0007669"/>
    <property type="project" value="UniProtKB-SubCell"/>
</dbReference>
<dbReference type="RefSeq" id="WP_100139626.1">
    <property type="nucleotide sequence ID" value="NZ_CP159584.2"/>
</dbReference>
<dbReference type="PANTHER" id="PTHR33451">
    <property type="entry name" value="MALATE-2H(+)/NA(+)-LACTATE ANTIPORTER"/>
    <property type="match status" value="1"/>
</dbReference>
<evidence type="ECO:0000313" key="8">
    <source>
        <dbReference type="EMBL" id="PIT38117.1"/>
    </source>
</evidence>
<feature type="domain" description="Citrate transporter-like" evidence="7">
    <location>
        <begin position="15"/>
        <end position="394"/>
    </location>
</feature>
<dbReference type="GO" id="GO:0015137">
    <property type="term" value="F:citrate transmembrane transporter activity"/>
    <property type="evidence" value="ECO:0007669"/>
    <property type="project" value="InterPro"/>
</dbReference>
<name>A0A2N9X4L4_9NEIS</name>
<keyword evidence="9" id="KW-1185">Reference proteome</keyword>
<evidence type="ECO:0000256" key="3">
    <source>
        <dbReference type="ARBA" id="ARBA00022692"/>
    </source>
</evidence>
<evidence type="ECO:0000313" key="9">
    <source>
        <dbReference type="Proteomes" id="UP000230202"/>
    </source>
</evidence>
<protein>
    <submittedName>
        <fullName evidence="8">Citrate transporter</fullName>
    </submittedName>
</protein>
<accession>A0A2N9X4L4</accession>
<evidence type="ECO:0000256" key="2">
    <source>
        <dbReference type="ARBA" id="ARBA00022448"/>
    </source>
</evidence>
<dbReference type="InterPro" id="IPR004680">
    <property type="entry name" value="Cit_transptr-like_dom"/>
</dbReference>
<dbReference type="AlphaFoldDB" id="A0A2N9X4L4"/>
<comment type="subcellular location">
    <subcellularLocation>
        <location evidence="1">Membrane</location>
        <topology evidence="1">Multi-pass membrane protein</topology>
    </subcellularLocation>
</comment>
<feature type="transmembrane region" description="Helical" evidence="6">
    <location>
        <begin position="26"/>
        <end position="46"/>
    </location>
</feature>
<sequence>MLALIGILTIATLLFCIMSKRLSPIVALITIPILGAVVALYAVPLFDGGQEIVPHYTTIPKMVVAGIAKLAPMAAMFVFAIIFFGVVSDAGMFDPIIAKILKVVGTSPKKIIIGTGVLALIAHLDGNGAVTFLITVPAMLPLYDKLGIDKRILAGITALSAGVNFLPWTGPMIRAAAALDVSTHDLFTPLIPAQICGLAFMVFMGWYWGRKEERRLGLAGATAGAGGDENAVTHFAPKELTEEERKLRRPHLFWPNIILVVLVITGMVATKIPPVVIFMVACCIALTLNYRKPAEQSARINAHAKGALMMASILFAAGVFTGIMGESGMLKAMAVSAGHFVPDALSSHIPFIVSLIAMPLSLVFDPDSYYFGIMPVVANIGGFPPIEVAQASLLGQMTTGFPVSPLTPATFLLCSLCGVDLADHQRFSIPVLWLASIVMAIGAVVTGVFPL</sequence>
<dbReference type="InterPro" id="IPR052180">
    <property type="entry name" value="NhaC_Na-H+_Antiporter"/>
</dbReference>
<feature type="transmembrane region" description="Helical" evidence="6">
    <location>
        <begin position="275"/>
        <end position="290"/>
    </location>
</feature>
<feature type="transmembrane region" description="Helical" evidence="6">
    <location>
        <begin position="302"/>
        <end position="325"/>
    </location>
</feature>
<keyword evidence="4 6" id="KW-1133">Transmembrane helix</keyword>
<dbReference type="NCBIfam" id="TIGR00784">
    <property type="entry name" value="citMHS"/>
    <property type="match status" value="1"/>
</dbReference>
<feature type="transmembrane region" description="Helical" evidence="6">
    <location>
        <begin position="190"/>
        <end position="208"/>
    </location>
</feature>
<proteinExistence type="predicted"/>
<dbReference type="EMBL" id="MEIL01000029">
    <property type="protein sequence ID" value="PIT38117.1"/>
    <property type="molecule type" value="Genomic_DNA"/>
</dbReference>
<keyword evidence="3 6" id="KW-0812">Transmembrane</keyword>
<feature type="transmembrane region" description="Helical" evidence="6">
    <location>
        <begin position="111"/>
        <end position="140"/>
    </location>
</feature>
<reference evidence="8" key="1">
    <citation type="journal article" date="2017" name="MBio">
        <title>Type VI secretion-mediated competition in the bee gut microbiome.</title>
        <authorList>
            <person name="Steele M.I."/>
            <person name="Kwong W.K."/>
            <person name="Powell J.E."/>
            <person name="Whiteley M."/>
            <person name="Moran N.A."/>
        </authorList>
    </citation>
    <scope>NUCLEOTIDE SEQUENCE [LARGE SCALE GENOMIC DNA]</scope>
    <source>
        <strain evidence="8">WkB273</strain>
    </source>
</reference>
<dbReference type="InterPro" id="IPR014738">
    <property type="entry name" value="Citrate_transporter"/>
</dbReference>
<evidence type="ECO:0000256" key="1">
    <source>
        <dbReference type="ARBA" id="ARBA00004141"/>
    </source>
</evidence>
<gene>
    <name evidence="8" type="ORF">BHC54_06040</name>
</gene>
<keyword evidence="5 6" id="KW-0472">Membrane</keyword>
<evidence type="ECO:0000256" key="5">
    <source>
        <dbReference type="ARBA" id="ARBA00023136"/>
    </source>
</evidence>
<comment type="caution">
    <text evidence="8">The sequence shown here is derived from an EMBL/GenBank/DDBJ whole genome shotgun (WGS) entry which is preliminary data.</text>
</comment>
<feature type="transmembrane region" description="Helical" evidence="6">
    <location>
        <begin position="431"/>
        <end position="449"/>
    </location>
</feature>
<evidence type="ECO:0000259" key="7">
    <source>
        <dbReference type="Pfam" id="PF03600"/>
    </source>
</evidence>
<feature type="transmembrane region" description="Helical" evidence="6">
    <location>
        <begin position="252"/>
        <end position="269"/>
    </location>
</feature>
<dbReference type="Pfam" id="PF03600">
    <property type="entry name" value="CitMHS"/>
    <property type="match status" value="1"/>
</dbReference>
<keyword evidence="2" id="KW-0813">Transport</keyword>